<dbReference type="GO" id="GO:0004222">
    <property type="term" value="F:metalloendopeptidase activity"/>
    <property type="evidence" value="ECO:0007669"/>
    <property type="project" value="TreeGrafter"/>
</dbReference>
<dbReference type="GO" id="GO:0006508">
    <property type="term" value="P:proteolysis"/>
    <property type="evidence" value="ECO:0007669"/>
    <property type="project" value="UniProtKB-KW"/>
</dbReference>
<reference evidence="9" key="1">
    <citation type="submission" date="2020-10" db="EMBL/GenBank/DDBJ databases">
        <authorList>
            <person name="Gilroy R."/>
        </authorList>
    </citation>
    <scope>NUCLEOTIDE SEQUENCE</scope>
    <source>
        <strain evidence="9">B3-2255</strain>
    </source>
</reference>
<dbReference type="InterPro" id="IPR050570">
    <property type="entry name" value="Cell_wall_metabolism_enzyme"/>
</dbReference>
<keyword evidence="3" id="KW-0479">Metal-binding</keyword>
<protein>
    <submittedName>
        <fullName evidence="9">Peptidoglycan DD-metalloendopeptidase family protein</fullName>
    </submittedName>
</protein>
<name>A0A9D9NPM7_9BACT</name>
<dbReference type="Pfam" id="PF01551">
    <property type="entry name" value="Peptidase_M23"/>
    <property type="match status" value="1"/>
</dbReference>
<dbReference type="PANTHER" id="PTHR21666">
    <property type="entry name" value="PEPTIDASE-RELATED"/>
    <property type="match status" value="1"/>
</dbReference>
<dbReference type="InterPro" id="IPR016047">
    <property type="entry name" value="M23ase_b-sheet_dom"/>
</dbReference>
<sequence>MSAIKFLYTAAVAAMVAALYSCGGGDVATDCSVEGEELRDSVKRNELGIPLEGYETYEGRVARGEFFSNILNRYGVSNQRIYRISEAIKDTFDIRDIRIGNEYSAYVSEADSSLGYWVYEIDRSSSLVLDMNAPDSAMARIFRKEMEVVPRYADVTIKNSLWYDMVSAGVSPLLIIKLSDIYAWTVDFFALQKGDVFRVLYDEVVCDGEVFEIGDVKYVEFTHLGEMFPSVMFDQGDGGNIYWNEKGESMRKAFLKAPLNYSRISSGFSYARKHPVTRRVQPHTGVDYAAPTGTPVMSVGDGTVIECRYKGANGNIVKIRHNSVYTTAYLHLSRFAKGMKVGKRVRQGDVIGYVGSTGRSTGPHLDYRIWKNGTPINPLKMESPSAEPLKSENMGAFMDIMGAYRNTVDSIYAARLYERAMAAVASPLVDDVEPVAQGQNH</sequence>
<evidence type="ECO:0000256" key="1">
    <source>
        <dbReference type="ARBA" id="ARBA00001947"/>
    </source>
</evidence>
<evidence type="ECO:0000313" key="9">
    <source>
        <dbReference type="EMBL" id="MBO8481156.1"/>
    </source>
</evidence>
<dbReference type="EMBL" id="JADILY010000021">
    <property type="protein sequence ID" value="MBO8481156.1"/>
    <property type="molecule type" value="Genomic_DNA"/>
</dbReference>
<evidence type="ECO:0000256" key="5">
    <source>
        <dbReference type="ARBA" id="ARBA00022833"/>
    </source>
</evidence>
<keyword evidence="6" id="KW-0482">Metalloprotease</keyword>
<dbReference type="PROSITE" id="PS51257">
    <property type="entry name" value="PROKAR_LIPOPROTEIN"/>
    <property type="match status" value="1"/>
</dbReference>
<evidence type="ECO:0000256" key="6">
    <source>
        <dbReference type="ARBA" id="ARBA00023049"/>
    </source>
</evidence>
<evidence type="ECO:0000256" key="2">
    <source>
        <dbReference type="ARBA" id="ARBA00022670"/>
    </source>
</evidence>
<organism evidence="9 10">
    <name type="scientific">Candidatus Merdivivens faecigallinarum</name>
    <dbReference type="NCBI Taxonomy" id="2840871"/>
    <lineage>
        <taxon>Bacteria</taxon>
        <taxon>Pseudomonadati</taxon>
        <taxon>Bacteroidota</taxon>
        <taxon>Bacteroidia</taxon>
        <taxon>Bacteroidales</taxon>
        <taxon>Muribaculaceae</taxon>
        <taxon>Muribaculaceae incertae sedis</taxon>
        <taxon>Candidatus Merdivivens</taxon>
    </lineage>
</organism>
<dbReference type="CDD" id="cd12797">
    <property type="entry name" value="M23_peptidase"/>
    <property type="match status" value="1"/>
</dbReference>
<feature type="signal peptide" evidence="7">
    <location>
        <begin position="1"/>
        <end position="23"/>
    </location>
</feature>
<feature type="domain" description="M23ase beta-sheet core" evidence="8">
    <location>
        <begin position="282"/>
        <end position="378"/>
    </location>
</feature>
<evidence type="ECO:0000259" key="8">
    <source>
        <dbReference type="Pfam" id="PF01551"/>
    </source>
</evidence>
<dbReference type="GO" id="GO:0046872">
    <property type="term" value="F:metal ion binding"/>
    <property type="evidence" value="ECO:0007669"/>
    <property type="project" value="UniProtKB-KW"/>
</dbReference>
<gene>
    <name evidence="9" type="ORF">IAC87_01255</name>
</gene>
<dbReference type="FunFam" id="2.70.70.10:FF:000002">
    <property type="entry name" value="Murein DD-endopeptidase MepM"/>
    <property type="match status" value="1"/>
</dbReference>
<keyword evidence="5" id="KW-0862">Zinc</keyword>
<comment type="cofactor">
    <cofactor evidence="1">
        <name>Zn(2+)</name>
        <dbReference type="ChEBI" id="CHEBI:29105"/>
    </cofactor>
</comment>
<proteinExistence type="predicted"/>
<evidence type="ECO:0000256" key="3">
    <source>
        <dbReference type="ARBA" id="ARBA00022723"/>
    </source>
</evidence>
<dbReference type="PANTHER" id="PTHR21666:SF288">
    <property type="entry name" value="CELL DIVISION PROTEIN YTFB"/>
    <property type="match status" value="1"/>
</dbReference>
<dbReference type="Gene3D" id="3.10.450.350">
    <property type="match status" value="2"/>
</dbReference>
<reference evidence="9" key="2">
    <citation type="journal article" date="2021" name="PeerJ">
        <title>Extensive microbial diversity within the chicken gut microbiome revealed by metagenomics and culture.</title>
        <authorList>
            <person name="Gilroy R."/>
            <person name="Ravi A."/>
            <person name="Getino M."/>
            <person name="Pursley I."/>
            <person name="Horton D.L."/>
            <person name="Alikhan N.F."/>
            <person name="Baker D."/>
            <person name="Gharbi K."/>
            <person name="Hall N."/>
            <person name="Watson M."/>
            <person name="Adriaenssens E.M."/>
            <person name="Foster-Nyarko E."/>
            <person name="Jarju S."/>
            <person name="Secka A."/>
            <person name="Antonio M."/>
            <person name="Oren A."/>
            <person name="Chaudhuri R.R."/>
            <person name="La Ragione R."/>
            <person name="Hildebrand F."/>
            <person name="Pallen M.J."/>
        </authorList>
    </citation>
    <scope>NUCLEOTIDE SEQUENCE</scope>
    <source>
        <strain evidence="9">B3-2255</strain>
    </source>
</reference>
<comment type="caution">
    <text evidence="9">The sequence shown here is derived from an EMBL/GenBank/DDBJ whole genome shotgun (WGS) entry which is preliminary data.</text>
</comment>
<evidence type="ECO:0000313" key="10">
    <source>
        <dbReference type="Proteomes" id="UP000823772"/>
    </source>
</evidence>
<keyword evidence="7" id="KW-0732">Signal</keyword>
<dbReference type="SUPFAM" id="SSF51261">
    <property type="entry name" value="Duplicated hybrid motif"/>
    <property type="match status" value="1"/>
</dbReference>
<feature type="chain" id="PRO_5039502376" evidence="7">
    <location>
        <begin position="24"/>
        <end position="441"/>
    </location>
</feature>
<dbReference type="AlphaFoldDB" id="A0A9D9NPM7"/>
<dbReference type="Gene3D" id="2.70.70.10">
    <property type="entry name" value="Glucose Permease (Domain IIA)"/>
    <property type="match status" value="1"/>
</dbReference>
<keyword evidence="4" id="KW-0378">Hydrolase</keyword>
<dbReference type="InterPro" id="IPR011055">
    <property type="entry name" value="Dup_hybrid_motif"/>
</dbReference>
<dbReference type="Proteomes" id="UP000823772">
    <property type="component" value="Unassembled WGS sequence"/>
</dbReference>
<keyword evidence="2" id="KW-0645">Protease</keyword>
<accession>A0A9D9NPM7</accession>
<evidence type="ECO:0000256" key="7">
    <source>
        <dbReference type="SAM" id="SignalP"/>
    </source>
</evidence>
<evidence type="ECO:0000256" key="4">
    <source>
        <dbReference type="ARBA" id="ARBA00022801"/>
    </source>
</evidence>